<feature type="region of interest" description="Disordered" evidence="1">
    <location>
        <begin position="114"/>
        <end position="170"/>
    </location>
</feature>
<protein>
    <submittedName>
        <fullName evidence="2">Uncharacterized protein</fullName>
    </submittedName>
</protein>
<organism evidence="2 3">
    <name type="scientific">Streptomyces tauricus</name>
    <dbReference type="NCBI Taxonomy" id="68274"/>
    <lineage>
        <taxon>Bacteria</taxon>
        <taxon>Bacillati</taxon>
        <taxon>Actinomycetota</taxon>
        <taxon>Actinomycetes</taxon>
        <taxon>Kitasatosporales</taxon>
        <taxon>Streptomycetaceae</taxon>
        <taxon>Streptomyces</taxon>
        <taxon>Streptomyces aurantiacus group</taxon>
    </lineage>
</organism>
<dbReference type="EMBL" id="CP108133">
    <property type="protein sequence ID" value="WTP47821.1"/>
    <property type="molecule type" value="Genomic_DNA"/>
</dbReference>
<evidence type="ECO:0000313" key="3">
    <source>
        <dbReference type="Proteomes" id="UP001432166"/>
    </source>
</evidence>
<reference evidence="2" key="1">
    <citation type="submission" date="2022-10" db="EMBL/GenBank/DDBJ databases">
        <title>The complete genomes of actinobacterial strains from the NBC collection.</title>
        <authorList>
            <person name="Joergensen T.S."/>
            <person name="Alvarez Arevalo M."/>
            <person name="Sterndorff E.B."/>
            <person name="Faurdal D."/>
            <person name="Vuksanovic O."/>
            <person name="Mourched A.-S."/>
            <person name="Charusanti P."/>
            <person name="Shaw S."/>
            <person name="Blin K."/>
            <person name="Weber T."/>
        </authorList>
    </citation>
    <scope>NUCLEOTIDE SEQUENCE</scope>
    <source>
        <strain evidence="2">NBC_00189</strain>
    </source>
</reference>
<sequence length="234" mass="24480">MTGVKTVRRWIKVSVAVAAVLGLGGYAAEPYATDWLLAGSACDGALPREAVEQLTPDGAHLAGAESRHTDALGSYSCDISLAGDDGWLIEMEAYTRRDDRDRELYQTFPEQGFADTYAVPSGGERDRDRGHEDGHPRTHAHDDPPTPARKPRRRPEPPFQGDTCGSLVGGRRAGGPCLGTRIAFGAYVRYGAPGALTIAVAAASPIAHPGRVASALGGRLSGPGVRCGSPPAPG</sequence>
<keyword evidence="3" id="KW-1185">Reference proteome</keyword>
<evidence type="ECO:0000313" key="2">
    <source>
        <dbReference type="EMBL" id="WTP47821.1"/>
    </source>
</evidence>
<gene>
    <name evidence="2" type="ORF">OG288_05475</name>
</gene>
<proteinExistence type="predicted"/>
<accession>A0ABZ1JBA0</accession>
<name>A0ABZ1JBA0_9ACTN</name>
<feature type="compositionally biased region" description="Basic and acidic residues" evidence="1">
    <location>
        <begin position="123"/>
        <end position="144"/>
    </location>
</feature>
<evidence type="ECO:0000256" key="1">
    <source>
        <dbReference type="SAM" id="MobiDB-lite"/>
    </source>
</evidence>
<dbReference type="Proteomes" id="UP001432166">
    <property type="component" value="Chromosome"/>
</dbReference>
<dbReference type="RefSeq" id="WP_328936829.1">
    <property type="nucleotide sequence ID" value="NZ_CP108133.1"/>
</dbReference>